<organism evidence="6 7">
    <name type="scientific">Acinetobacter towneri</name>
    <dbReference type="NCBI Taxonomy" id="202956"/>
    <lineage>
        <taxon>Bacteria</taxon>
        <taxon>Pseudomonadati</taxon>
        <taxon>Pseudomonadota</taxon>
        <taxon>Gammaproteobacteria</taxon>
        <taxon>Moraxellales</taxon>
        <taxon>Moraxellaceae</taxon>
        <taxon>Acinetobacter</taxon>
    </lineage>
</organism>
<evidence type="ECO:0000256" key="1">
    <source>
        <dbReference type="ARBA" id="ARBA00007365"/>
    </source>
</evidence>
<dbReference type="PANTHER" id="PTHR43246">
    <property type="entry name" value="PEPTIDYL-PROLYL CIS-TRANS ISOMERASE CYP38, CHLOROPLASTIC"/>
    <property type="match status" value="1"/>
</dbReference>
<evidence type="ECO:0000313" key="7">
    <source>
        <dbReference type="Proteomes" id="UP000186931"/>
    </source>
</evidence>
<dbReference type="SUPFAM" id="SSF50891">
    <property type="entry name" value="Cyclophilin-like"/>
    <property type="match status" value="1"/>
</dbReference>
<protein>
    <recommendedName>
        <fullName evidence="4">Peptidyl-prolyl cis-trans isomerase</fullName>
        <shortName evidence="4">PPIase</shortName>
        <ecNumber evidence="4">5.2.1.8</ecNumber>
    </recommendedName>
</protein>
<dbReference type="Gene3D" id="2.40.100.10">
    <property type="entry name" value="Cyclophilin-like"/>
    <property type="match status" value="1"/>
</dbReference>
<accession>A0A1E8E059</accession>
<evidence type="ECO:0000313" key="6">
    <source>
        <dbReference type="EMBL" id="OFE43052.1"/>
    </source>
</evidence>
<dbReference type="PRINTS" id="PR00153">
    <property type="entry name" value="CSAPPISMRASE"/>
</dbReference>
<dbReference type="GO" id="GO:0006457">
    <property type="term" value="P:protein folding"/>
    <property type="evidence" value="ECO:0007669"/>
    <property type="project" value="InterPro"/>
</dbReference>
<feature type="signal peptide" evidence="4">
    <location>
        <begin position="1"/>
        <end position="20"/>
    </location>
</feature>
<dbReference type="EC" id="5.2.1.8" evidence="4"/>
<keyword evidence="2 4" id="KW-0697">Rotamase</keyword>
<comment type="caution">
    <text evidence="6">The sequence shown here is derived from an EMBL/GenBank/DDBJ whole genome shotgun (WGS) entry which is preliminary data.</text>
</comment>
<evidence type="ECO:0000256" key="4">
    <source>
        <dbReference type="RuleBase" id="RU363019"/>
    </source>
</evidence>
<dbReference type="GO" id="GO:0003755">
    <property type="term" value="F:peptidyl-prolyl cis-trans isomerase activity"/>
    <property type="evidence" value="ECO:0007669"/>
    <property type="project" value="UniProtKB-UniRule"/>
</dbReference>
<gene>
    <name evidence="6" type="ORF">BJN41_10935</name>
</gene>
<sequence>MLKQSVFTMAAMLISFNTMAANTVVEMTTSMGNIEIELFNDKAPISAKNFENYAKSNFYNGTIFHRVIPGFMVQGGGMDANMQEKPTKATIRNESNNGLKNTRGTLAMARMNHPDSASSQFFINVVDNDFLNRSPRNAGYAVFGQVTKGMDVVDKIVKVPTGNYGMHQNVPKQAVKILSVKVKEASSTK</sequence>
<dbReference type="InterPro" id="IPR020892">
    <property type="entry name" value="Cyclophilin-type_PPIase_CS"/>
</dbReference>
<dbReference type="STRING" id="202956.BJN41_10935"/>
<feature type="chain" id="PRO_5009028681" description="Peptidyl-prolyl cis-trans isomerase" evidence="4">
    <location>
        <begin position="21"/>
        <end position="189"/>
    </location>
</feature>
<comment type="similarity">
    <text evidence="1 4">Belongs to the cyclophilin-type PPIase family.</text>
</comment>
<dbReference type="RefSeq" id="WP_019836810.1">
    <property type="nucleotide sequence ID" value="NZ_CP183897.1"/>
</dbReference>
<keyword evidence="3 4" id="KW-0413">Isomerase</keyword>
<evidence type="ECO:0000259" key="5">
    <source>
        <dbReference type="PROSITE" id="PS50072"/>
    </source>
</evidence>
<feature type="domain" description="PPIase cyclophilin-type" evidence="5">
    <location>
        <begin position="29"/>
        <end position="182"/>
    </location>
</feature>
<dbReference type="PROSITE" id="PS00170">
    <property type="entry name" value="CSA_PPIASE_1"/>
    <property type="match status" value="1"/>
</dbReference>
<dbReference type="PROSITE" id="PS50072">
    <property type="entry name" value="CSA_PPIASE_2"/>
    <property type="match status" value="1"/>
</dbReference>
<comment type="catalytic activity">
    <reaction evidence="4">
        <text>[protein]-peptidylproline (omega=180) = [protein]-peptidylproline (omega=0)</text>
        <dbReference type="Rhea" id="RHEA:16237"/>
        <dbReference type="Rhea" id="RHEA-COMP:10747"/>
        <dbReference type="Rhea" id="RHEA-COMP:10748"/>
        <dbReference type="ChEBI" id="CHEBI:83833"/>
        <dbReference type="ChEBI" id="CHEBI:83834"/>
        <dbReference type="EC" id="5.2.1.8"/>
    </reaction>
</comment>
<dbReference type="InterPro" id="IPR029000">
    <property type="entry name" value="Cyclophilin-like_dom_sf"/>
</dbReference>
<dbReference type="CDD" id="cd01920">
    <property type="entry name" value="cyclophilin_EcCYP_like"/>
    <property type="match status" value="1"/>
</dbReference>
<dbReference type="Proteomes" id="UP000186931">
    <property type="component" value="Unassembled WGS sequence"/>
</dbReference>
<dbReference type="AlphaFoldDB" id="A0A1E8E059"/>
<dbReference type="InterPro" id="IPR002130">
    <property type="entry name" value="Cyclophilin-type_PPIase_dom"/>
</dbReference>
<dbReference type="Pfam" id="PF00160">
    <property type="entry name" value="Pro_isomerase"/>
    <property type="match status" value="1"/>
</dbReference>
<comment type="function">
    <text evidence="4">PPIases accelerate the folding of proteins. It catalyzes the cis-trans isomerization of proline imidic peptide bonds in oligopeptides.</text>
</comment>
<keyword evidence="4" id="KW-0732">Signal</keyword>
<evidence type="ECO:0000256" key="2">
    <source>
        <dbReference type="ARBA" id="ARBA00023110"/>
    </source>
</evidence>
<proteinExistence type="inferred from homology"/>
<dbReference type="EMBL" id="MKQS01000018">
    <property type="protein sequence ID" value="OFE43052.1"/>
    <property type="molecule type" value="Genomic_DNA"/>
</dbReference>
<evidence type="ECO:0000256" key="3">
    <source>
        <dbReference type="ARBA" id="ARBA00023235"/>
    </source>
</evidence>
<dbReference type="eggNOG" id="COG0652">
    <property type="taxonomic scope" value="Bacteria"/>
</dbReference>
<dbReference type="InterPro" id="IPR044665">
    <property type="entry name" value="E_coli_cyclophilin_A-like"/>
</dbReference>
<reference evidence="6 7" key="1">
    <citation type="submission" date="2016-10" db="EMBL/GenBank/DDBJ databases">
        <title>Genome of airborne Acinetobacter sp. 5-2Ac02 in the hospital environment: Species near to Acinetobacter towneri.</title>
        <authorList>
            <person name="Barbosa B."/>
            <person name="Fernandez-Garcia L."/>
            <person name="Gato E."/>
            <person name="Leao R."/>
            <person name="Albano R."/>
            <person name="Fernandez B."/>
            <person name="Fernandez-Cuenca F."/>
            <person name="Marques E."/>
            <person name="Tomas M."/>
        </authorList>
    </citation>
    <scope>NUCLEOTIDE SEQUENCE [LARGE SCALE GENOMIC DNA]</scope>
    <source>
        <strain evidence="6 7">5-2Ac02</strain>
    </source>
</reference>
<name>A0A1E8E059_9GAMM</name>